<gene>
    <name evidence="2" type="ORF">GCM10011396_10780</name>
</gene>
<dbReference type="EMBL" id="BMED01000001">
    <property type="protein sequence ID" value="GGC65609.1"/>
    <property type="molecule type" value="Genomic_DNA"/>
</dbReference>
<keyword evidence="1" id="KW-1133">Transmembrane helix</keyword>
<feature type="transmembrane region" description="Helical" evidence="1">
    <location>
        <begin position="82"/>
        <end position="102"/>
    </location>
</feature>
<accession>A0A916U9L4</accession>
<evidence type="ECO:0000313" key="2">
    <source>
        <dbReference type="EMBL" id="GGC65609.1"/>
    </source>
</evidence>
<reference evidence="2" key="2">
    <citation type="submission" date="2020-09" db="EMBL/GenBank/DDBJ databases">
        <authorList>
            <person name="Sun Q."/>
            <person name="Zhou Y."/>
        </authorList>
    </citation>
    <scope>NUCLEOTIDE SEQUENCE</scope>
    <source>
        <strain evidence="2">CGMCC 1.10998</strain>
    </source>
</reference>
<feature type="transmembrane region" description="Helical" evidence="1">
    <location>
        <begin position="204"/>
        <end position="225"/>
    </location>
</feature>
<evidence type="ECO:0000313" key="3">
    <source>
        <dbReference type="Proteomes" id="UP000637423"/>
    </source>
</evidence>
<keyword evidence="3" id="KW-1185">Reference proteome</keyword>
<dbReference type="Proteomes" id="UP000637423">
    <property type="component" value="Unassembled WGS sequence"/>
</dbReference>
<feature type="transmembrane region" description="Helical" evidence="1">
    <location>
        <begin position="232"/>
        <end position="253"/>
    </location>
</feature>
<sequence>MSKQIDAAKSRRQQMSIASFRALVLAPALVLMGLAPQALARGGPGGALGALLEGLLGFAIIAALVLGLLLRRSRVGRVAAYLLAPAVALGAALGNGFLMAFFLLPASVFLAVFWATSAVAGISSPALQANDAIMPSETQPASASVPGKSRLHIEWPRTLGIWIAASYLFWSLVSLANLKMLAVFAFPPFALMGTPFYAKFFPFLMPPLATALLAAFIVTGIFVALRRRAGGLFAVFIFNASLLLVFLGAAEWYKDRLITDKLSQRHAEHLYVESFLSSALEAGEYFRAPHATFLENGQTYCWSYSARDFYLCQ</sequence>
<feature type="transmembrane region" description="Helical" evidence="1">
    <location>
        <begin position="50"/>
        <end position="70"/>
    </location>
</feature>
<evidence type="ECO:0000256" key="1">
    <source>
        <dbReference type="SAM" id="Phobius"/>
    </source>
</evidence>
<protein>
    <submittedName>
        <fullName evidence="2">Uncharacterized protein</fullName>
    </submittedName>
</protein>
<comment type="caution">
    <text evidence="2">The sequence shown here is derived from an EMBL/GenBank/DDBJ whole genome shotgun (WGS) entry which is preliminary data.</text>
</comment>
<feature type="transmembrane region" description="Helical" evidence="1">
    <location>
        <begin position="159"/>
        <end position="184"/>
    </location>
</feature>
<organism evidence="2 3">
    <name type="scientific">Undibacterium terreum</name>
    <dbReference type="NCBI Taxonomy" id="1224302"/>
    <lineage>
        <taxon>Bacteria</taxon>
        <taxon>Pseudomonadati</taxon>
        <taxon>Pseudomonadota</taxon>
        <taxon>Betaproteobacteria</taxon>
        <taxon>Burkholderiales</taxon>
        <taxon>Oxalobacteraceae</taxon>
        <taxon>Undibacterium</taxon>
    </lineage>
</organism>
<keyword evidence="1" id="KW-0472">Membrane</keyword>
<name>A0A916U9L4_9BURK</name>
<feature type="transmembrane region" description="Helical" evidence="1">
    <location>
        <begin position="108"/>
        <end position="127"/>
    </location>
</feature>
<dbReference type="RefSeq" id="WP_188564912.1">
    <property type="nucleotide sequence ID" value="NZ_BMED01000001.1"/>
</dbReference>
<reference evidence="2" key="1">
    <citation type="journal article" date="2014" name="Int. J. Syst. Evol. Microbiol.">
        <title>Complete genome sequence of Corynebacterium casei LMG S-19264T (=DSM 44701T), isolated from a smear-ripened cheese.</title>
        <authorList>
            <consortium name="US DOE Joint Genome Institute (JGI-PGF)"/>
            <person name="Walter F."/>
            <person name="Albersmeier A."/>
            <person name="Kalinowski J."/>
            <person name="Ruckert C."/>
        </authorList>
    </citation>
    <scope>NUCLEOTIDE SEQUENCE</scope>
    <source>
        <strain evidence="2">CGMCC 1.10998</strain>
    </source>
</reference>
<dbReference type="AlphaFoldDB" id="A0A916U9L4"/>
<keyword evidence="1" id="KW-0812">Transmembrane</keyword>
<proteinExistence type="predicted"/>